<dbReference type="InterPro" id="IPR036249">
    <property type="entry name" value="Thioredoxin-like_sf"/>
</dbReference>
<dbReference type="CDD" id="cd03039">
    <property type="entry name" value="GST_N_Sigma_like"/>
    <property type="match status" value="1"/>
</dbReference>
<dbReference type="SFLD" id="SFLDS00019">
    <property type="entry name" value="Glutathione_Transferase_(cytos"/>
    <property type="match status" value="1"/>
</dbReference>
<sequence>MSEIKLTYFNVKALAEPSRMLLKYGGIDFVDNRLEGSDWEEIKPKVPFGQVPVLEENGKEANQSVAIARYIAKRVKLVGDNDWEALEIDAIVDTINDFRGKIAAYHYEKDEAAKEARKG</sequence>
<evidence type="ECO:0000256" key="1">
    <source>
        <dbReference type="ARBA" id="ARBA00012452"/>
    </source>
</evidence>
<dbReference type="EC" id="2.5.1.18" evidence="1"/>
<evidence type="ECO:0000256" key="3">
    <source>
        <dbReference type="ARBA" id="ARBA00038317"/>
    </source>
</evidence>
<evidence type="ECO:0000313" key="6">
    <source>
        <dbReference type="EMBL" id="KRT79655.1"/>
    </source>
</evidence>
<dbReference type="GO" id="GO:0004364">
    <property type="term" value="F:glutathione transferase activity"/>
    <property type="evidence" value="ECO:0007669"/>
    <property type="project" value="UniProtKB-EC"/>
</dbReference>
<keyword evidence="2 6" id="KW-0808">Transferase</keyword>
<gene>
    <name evidence="6" type="ORF">AMK59_6456</name>
</gene>
<comment type="catalytic activity">
    <reaction evidence="4">
        <text>RX + glutathione = an S-substituted glutathione + a halide anion + H(+)</text>
        <dbReference type="Rhea" id="RHEA:16437"/>
        <dbReference type="ChEBI" id="CHEBI:15378"/>
        <dbReference type="ChEBI" id="CHEBI:16042"/>
        <dbReference type="ChEBI" id="CHEBI:17792"/>
        <dbReference type="ChEBI" id="CHEBI:57925"/>
        <dbReference type="ChEBI" id="CHEBI:90779"/>
        <dbReference type="EC" id="2.5.1.18"/>
    </reaction>
</comment>
<feature type="non-terminal residue" evidence="6">
    <location>
        <position position="119"/>
    </location>
</feature>
<evidence type="ECO:0000259" key="5">
    <source>
        <dbReference type="PROSITE" id="PS50404"/>
    </source>
</evidence>
<proteinExistence type="inferred from homology"/>
<name>A0A0T6AYH0_9SCAR</name>
<dbReference type="InterPro" id="IPR004045">
    <property type="entry name" value="Glutathione_S-Trfase_N"/>
</dbReference>
<dbReference type="Gene3D" id="1.20.1050.10">
    <property type="match status" value="1"/>
</dbReference>
<dbReference type="OrthoDB" id="414243at2759"/>
<organism evidence="6 7">
    <name type="scientific">Oryctes borbonicus</name>
    <dbReference type="NCBI Taxonomy" id="1629725"/>
    <lineage>
        <taxon>Eukaryota</taxon>
        <taxon>Metazoa</taxon>
        <taxon>Ecdysozoa</taxon>
        <taxon>Arthropoda</taxon>
        <taxon>Hexapoda</taxon>
        <taxon>Insecta</taxon>
        <taxon>Pterygota</taxon>
        <taxon>Neoptera</taxon>
        <taxon>Endopterygota</taxon>
        <taxon>Coleoptera</taxon>
        <taxon>Polyphaga</taxon>
        <taxon>Scarabaeiformia</taxon>
        <taxon>Scarabaeidae</taxon>
        <taxon>Dynastinae</taxon>
        <taxon>Oryctes</taxon>
    </lineage>
</organism>
<dbReference type="EMBL" id="LJIG01022608">
    <property type="protein sequence ID" value="KRT79655.1"/>
    <property type="molecule type" value="Genomic_DNA"/>
</dbReference>
<evidence type="ECO:0000313" key="7">
    <source>
        <dbReference type="Proteomes" id="UP000051574"/>
    </source>
</evidence>
<comment type="similarity">
    <text evidence="3">Belongs to the GST superfamily. Sigma family.</text>
</comment>
<dbReference type="Pfam" id="PF02798">
    <property type="entry name" value="GST_N"/>
    <property type="match status" value="1"/>
</dbReference>
<dbReference type="PANTHER" id="PTHR11571:SF224">
    <property type="entry name" value="HEMATOPOIETIC PROSTAGLANDIN D SYNTHASE"/>
    <property type="match status" value="1"/>
</dbReference>
<dbReference type="InterPro" id="IPR036282">
    <property type="entry name" value="Glutathione-S-Trfase_C_sf"/>
</dbReference>
<feature type="domain" description="GST N-terminal" evidence="5">
    <location>
        <begin position="2"/>
        <end position="79"/>
    </location>
</feature>
<dbReference type="SFLD" id="SFLDG00363">
    <property type="entry name" value="AMPS_(cytGST):_Alpha-__Mu-__Pi"/>
    <property type="match status" value="1"/>
</dbReference>
<dbReference type="SFLD" id="SFLDG01205">
    <property type="entry name" value="AMPS.1"/>
    <property type="match status" value="1"/>
</dbReference>
<evidence type="ECO:0000256" key="2">
    <source>
        <dbReference type="ARBA" id="ARBA00022679"/>
    </source>
</evidence>
<accession>A0A0T6AYH0</accession>
<protein>
    <recommendedName>
        <fullName evidence="1">glutathione transferase</fullName>
        <ecNumber evidence="1">2.5.1.18</ecNumber>
    </recommendedName>
</protein>
<reference evidence="6 7" key="1">
    <citation type="submission" date="2015-09" db="EMBL/GenBank/DDBJ databases">
        <title>Draft genome of the scarab beetle Oryctes borbonicus.</title>
        <authorList>
            <person name="Meyer J.M."/>
            <person name="Markov G.V."/>
            <person name="Baskaran P."/>
            <person name="Herrmann M."/>
            <person name="Sommer R.J."/>
            <person name="Roedelsperger C."/>
        </authorList>
    </citation>
    <scope>NUCLEOTIDE SEQUENCE [LARGE SCALE GENOMIC DNA]</scope>
    <source>
        <strain evidence="6">OB123</strain>
        <tissue evidence="6">Whole animal</tissue>
    </source>
</reference>
<dbReference type="SUPFAM" id="SSF52833">
    <property type="entry name" value="Thioredoxin-like"/>
    <property type="match status" value="1"/>
</dbReference>
<dbReference type="FunFam" id="3.40.30.10:FF:000035">
    <property type="entry name" value="hematopoietic prostaglandin D synthase"/>
    <property type="match status" value="1"/>
</dbReference>
<dbReference type="AlphaFoldDB" id="A0A0T6AYH0"/>
<keyword evidence="7" id="KW-1185">Reference proteome</keyword>
<dbReference type="InterPro" id="IPR040079">
    <property type="entry name" value="Glutathione_S-Trfase"/>
</dbReference>
<dbReference type="PANTHER" id="PTHR11571">
    <property type="entry name" value="GLUTATHIONE S-TRANSFERASE"/>
    <property type="match status" value="1"/>
</dbReference>
<dbReference type="GO" id="GO:0006749">
    <property type="term" value="P:glutathione metabolic process"/>
    <property type="evidence" value="ECO:0007669"/>
    <property type="project" value="TreeGrafter"/>
</dbReference>
<dbReference type="PROSITE" id="PS50404">
    <property type="entry name" value="GST_NTER"/>
    <property type="match status" value="1"/>
</dbReference>
<dbReference type="InterPro" id="IPR050213">
    <property type="entry name" value="GST_superfamily"/>
</dbReference>
<evidence type="ECO:0000256" key="4">
    <source>
        <dbReference type="ARBA" id="ARBA00047960"/>
    </source>
</evidence>
<dbReference type="GO" id="GO:0004602">
    <property type="term" value="F:glutathione peroxidase activity"/>
    <property type="evidence" value="ECO:0007669"/>
    <property type="project" value="UniProtKB-ARBA"/>
</dbReference>
<dbReference type="Proteomes" id="UP000051574">
    <property type="component" value="Unassembled WGS sequence"/>
</dbReference>
<comment type="caution">
    <text evidence="6">The sequence shown here is derived from an EMBL/GenBank/DDBJ whole genome shotgun (WGS) entry which is preliminary data.</text>
</comment>
<dbReference type="SUPFAM" id="SSF47616">
    <property type="entry name" value="GST C-terminal domain-like"/>
    <property type="match status" value="1"/>
</dbReference>
<dbReference type="Gene3D" id="3.40.30.10">
    <property type="entry name" value="Glutaredoxin"/>
    <property type="match status" value="1"/>
</dbReference>